<protein>
    <submittedName>
        <fullName evidence="2">VOC family protein</fullName>
    </submittedName>
</protein>
<evidence type="ECO:0000313" key="3">
    <source>
        <dbReference type="Proteomes" id="UP000662939"/>
    </source>
</evidence>
<accession>A0A895XN04</accession>
<dbReference type="InterPro" id="IPR004360">
    <property type="entry name" value="Glyas_Fos-R_dOase_dom"/>
</dbReference>
<name>A0A895XN04_9ACTN</name>
<dbReference type="InterPro" id="IPR029068">
    <property type="entry name" value="Glyas_Bleomycin-R_OHBP_Dase"/>
</dbReference>
<dbReference type="Gene3D" id="3.30.720.120">
    <property type="match status" value="1"/>
</dbReference>
<sequence length="124" mass="13745">MSFQAVTPFINYGDIQAATSWLTEKLGFGDVRFYREEDGSIGYADIYAGATRMLLTAAEPEPGNGQGSLFIVHVDDVDALYESVKANGVEADPPRDTDYGPRTFGVTDPWGYSWYFWQGDTLPE</sequence>
<dbReference type="Gene3D" id="3.30.720.110">
    <property type="match status" value="1"/>
</dbReference>
<dbReference type="Pfam" id="PF00903">
    <property type="entry name" value="Glyoxalase"/>
    <property type="match status" value="1"/>
</dbReference>
<dbReference type="KEGG" id="nav:JQS30_13555"/>
<dbReference type="SUPFAM" id="SSF54593">
    <property type="entry name" value="Glyoxalase/Bleomycin resistance protein/Dihydroxybiphenyl dioxygenase"/>
    <property type="match status" value="1"/>
</dbReference>
<dbReference type="AlphaFoldDB" id="A0A895XN04"/>
<proteinExistence type="predicted"/>
<organism evidence="2 3">
    <name type="scientific">Natronoglycomyces albus</name>
    <dbReference type="NCBI Taxonomy" id="2811108"/>
    <lineage>
        <taxon>Bacteria</taxon>
        <taxon>Bacillati</taxon>
        <taxon>Actinomycetota</taxon>
        <taxon>Actinomycetes</taxon>
        <taxon>Glycomycetales</taxon>
        <taxon>Glycomycetaceae</taxon>
        <taxon>Natronoglycomyces</taxon>
    </lineage>
</organism>
<dbReference type="Proteomes" id="UP000662939">
    <property type="component" value="Chromosome"/>
</dbReference>
<dbReference type="PANTHER" id="PTHR34109">
    <property type="entry name" value="BNAUNNG04460D PROTEIN-RELATED"/>
    <property type="match status" value="1"/>
</dbReference>
<dbReference type="InterPro" id="IPR037523">
    <property type="entry name" value="VOC_core"/>
</dbReference>
<dbReference type="RefSeq" id="WP_213170778.1">
    <property type="nucleotide sequence ID" value="NZ_CP070496.1"/>
</dbReference>
<reference evidence="2" key="1">
    <citation type="submission" date="2021-02" db="EMBL/GenBank/DDBJ databases">
        <title>Natronoglycomyces albus gen. nov., sp. nov, a haloalkaliphilic actinobacterium from a soda solonchak soil.</title>
        <authorList>
            <person name="Sorokin D.Y."/>
            <person name="Khijniak T.V."/>
            <person name="Zakharycheva A.P."/>
            <person name="Boueva O.V."/>
            <person name="Ariskina E.V."/>
            <person name="Hahnke R.L."/>
            <person name="Bunk B."/>
            <person name="Sproer C."/>
            <person name="Schumann P."/>
            <person name="Evtushenko L.I."/>
            <person name="Kublanov I.V."/>
        </authorList>
    </citation>
    <scope>NUCLEOTIDE SEQUENCE</scope>
    <source>
        <strain evidence="2">DSM 106290</strain>
    </source>
</reference>
<dbReference type="PROSITE" id="PS51819">
    <property type="entry name" value="VOC"/>
    <property type="match status" value="1"/>
</dbReference>
<keyword evidence="3" id="KW-1185">Reference proteome</keyword>
<evidence type="ECO:0000313" key="2">
    <source>
        <dbReference type="EMBL" id="QSB04779.1"/>
    </source>
</evidence>
<feature type="domain" description="VOC" evidence="1">
    <location>
        <begin position="2"/>
        <end position="119"/>
    </location>
</feature>
<dbReference type="EMBL" id="CP070496">
    <property type="protein sequence ID" value="QSB04779.1"/>
    <property type="molecule type" value="Genomic_DNA"/>
</dbReference>
<gene>
    <name evidence="2" type="ORF">JQS30_13555</name>
</gene>
<evidence type="ECO:0000259" key="1">
    <source>
        <dbReference type="PROSITE" id="PS51819"/>
    </source>
</evidence>